<evidence type="ECO:0000313" key="1">
    <source>
        <dbReference type="EMBL" id="GMF18521.1"/>
    </source>
</evidence>
<comment type="caution">
    <text evidence="1">The sequence shown here is derived from an EMBL/GenBank/DDBJ whole genome shotgun (WGS) entry which is preliminary data.</text>
</comment>
<dbReference type="Proteomes" id="UP001165121">
    <property type="component" value="Unassembled WGS sequence"/>
</dbReference>
<dbReference type="AlphaFoldDB" id="A0A9W6WUU4"/>
<protein>
    <submittedName>
        <fullName evidence="1">Unnamed protein product</fullName>
    </submittedName>
</protein>
<dbReference type="OrthoDB" id="1645289at2759"/>
<dbReference type="PANTHER" id="PTHR11439:SF491">
    <property type="entry name" value="INTEGRASE CATALYTIC DOMAIN-CONTAINING PROTEIN"/>
    <property type="match status" value="1"/>
</dbReference>
<proteinExistence type="predicted"/>
<dbReference type="CDD" id="cd09272">
    <property type="entry name" value="RNase_HI_RT_Ty1"/>
    <property type="match status" value="1"/>
</dbReference>
<dbReference type="PANTHER" id="PTHR11439">
    <property type="entry name" value="GAG-POL-RELATED RETROTRANSPOSON"/>
    <property type="match status" value="1"/>
</dbReference>
<evidence type="ECO:0000313" key="2">
    <source>
        <dbReference type="Proteomes" id="UP001165121"/>
    </source>
</evidence>
<dbReference type="EMBL" id="BSXT01000131">
    <property type="protein sequence ID" value="GMF18521.1"/>
    <property type="molecule type" value="Genomic_DNA"/>
</dbReference>
<accession>A0A9W6WUU4</accession>
<sequence>MYPPTGMILPTRIQDVTVCSYGQEVWTQGRWTGENFIGIQEEQRAEGIRIHQEKYCKELRDRYGFVGAHMSTTPMETNAKFSQGDVQDNEDRPSFDFRGAVGALVYLPISTRPDIAFSVGYLSVFVSKPTKKHCGALTRILCYLVGTTNLGIMYSGSSSMDDRVIVSGHCDADDPDTRKSDTGFVLTIAGGAVAWTARRKTIVAQSTAEAEYVVACEAMMEGHGVLNMLDEALPKINVNTELTMGVDNSAAIAIATAPTYSRKTWHIELRWQYVRNQVLKKLVSIFEVDGADMFTKALPKGQLVKFRSMIGMMTALPIPKAKFPTQSEGAVLQIASGSN</sequence>
<organism evidence="1 2">
    <name type="scientific">Phytophthora fragariaefolia</name>
    <dbReference type="NCBI Taxonomy" id="1490495"/>
    <lineage>
        <taxon>Eukaryota</taxon>
        <taxon>Sar</taxon>
        <taxon>Stramenopiles</taxon>
        <taxon>Oomycota</taxon>
        <taxon>Peronosporomycetes</taxon>
        <taxon>Peronosporales</taxon>
        <taxon>Peronosporaceae</taxon>
        <taxon>Phytophthora</taxon>
    </lineage>
</organism>
<name>A0A9W6WUU4_9STRA</name>
<gene>
    <name evidence="1" type="ORF">Pfra01_000165700</name>
</gene>
<reference evidence="1" key="1">
    <citation type="submission" date="2023-04" db="EMBL/GenBank/DDBJ databases">
        <title>Phytophthora fragariaefolia NBRC 109709.</title>
        <authorList>
            <person name="Ichikawa N."/>
            <person name="Sato H."/>
            <person name="Tonouchi N."/>
        </authorList>
    </citation>
    <scope>NUCLEOTIDE SEQUENCE</scope>
    <source>
        <strain evidence="1">NBRC 109709</strain>
    </source>
</reference>
<keyword evidence="2" id="KW-1185">Reference proteome</keyword>